<dbReference type="GO" id="GO:0005829">
    <property type="term" value="C:cytosol"/>
    <property type="evidence" value="ECO:0007669"/>
    <property type="project" value="TreeGrafter"/>
</dbReference>
<evidence type="ECO:0000313" key="5">
    <source>
        <dbReference type="WBParaSite" id="TCLT_0000076601-mRNA-1"/>
    </source>
</evidence>
<dbReference type="SUPFAM" id="SSF54236">
    <property type="entry name" value="Ubiquitin-like"/>
    <property type="match status" value="1"/>
</dbReference>
<dbReference type="SMART" id="SM00213">
    <property type="entry name" value="UBQ"/>
    <property type="match status" value="1"/>
</dbReference>
<dbReference type="OrthoDB" id="9450922at2759"/>
<dbReference type="GO" id="GO:0006511">
    <property type="term" value="P:ubiquitin-dependent protein catabolic process"/>
    <property type="evidence" value="ECO:0007669"/>
    <property type="project" value="TreeGrafter"/>
</dbReference>
<dbReference type="PANTHER" id="PTHR10677">
    <property type="entry name" value="UBIQUILIN"/>
    <property type="match status" value="1"/>
</dbReference>
<dbReference type="InterPro" id="IPR009060">
    <property type="entry name" value="UBA-like_sf"/>
</dbReference>
<evidence type="ECO:0000313" key="3">
    <source>
        <dbReference type="EMBL" id="VDM95866.1"/>
    </source>
</evidence>
<dbReference type="OMA" id="EVRFQTQ"/>
<dbReference type="InterPro" id="IPR015496">
    <property type="entry name" value="Ubiquilin"/>
</dbReference>
<dbReference type="Pfam" id="PF00240">
    <property type="entry name" value="ubiquitin"/>
    <property type="match status" value="1"/>
</dbReference>
<dbReference type="Gene3D" id="1.10.8.10">
    <property type="entry name" value="DNA helicase RuvA subunit, C-terminal domain"/>
    <property type="match status" value="1"/>
</dbReference>
<evidence type="ECO:0000259" key="2">
    <source>
        <dbReference type="PROSITE" id="PS50053"/>
    </source>
</evidence>
<accession>A0A0N5CKZ5</accession>
<dbReference type="SMART" id="SM00727">
    <property type="entry name" value="STI1"/>
    <property type="match status" value="3"/>
</dbReference>
<dbReference type="Proteomes" id="UP000276776">
    <property type="component" value="Unassembled WGS sequence"/>
</dbReference>
<dbReference type="InterPro" id="IPR000626">
    <property type="entry name" value="Ubiquitin-like_dom"/>
</dbReference>
<feature type="domain" description="Ubiquitin-like" evidence="2">
    <location>
        <begin position="14"/>
        <end position="88"/>
    </location>
</feature>
<dbReference type="InterPro" id="IPR006636">
    <property type="entry name" value="STI1_HS-bd"/>
</dbReference>
<feature type="region of interest" description="Disordered" evidence="1">
    <location>
        <begin position="287"/>
        <end position="311"/>
    </location>
</feature>
<feature type="compositionally biased region" description="Polar residues" evidence="1">
    <location>
        <begin position="302"/>
        <end position="311"/>
    </location>
</feature>
<evidence type="ECO:0000313" key="4">
    <source>
        <dbReference type="Proteomes" id="UP000276776"/>
    </source>
</evidence>
<proteinExistence type="predicted"/>
<organism evidence="5">
    <name type="scientific">Thelazia callipaeda</name>
    <name type="common">Oriental eyeworm</name>
    <name type="synonym">Parasitic nematode</name>
    <dbReference type="NCBI Taxonomy" id="103827"/>
    <lineage>
        <taxon>Eukaryota</taxon>
        <taxon>Metazoa</taxon>
        <taxon>Ecdysozoa</taxon>
        <taxon>Nematoda</taxon>
        <taxon>Chromadorea</taxon>
        <taxon>Rhabditida</taxon>
        <taxon>Spirurina</taxon>
        <taxon>Spiruromorpha</taxon>
        <taxon>Thelazioidea</taxon>
        <taxon>Thelaziidae</taxon>
        <taxon>Thelazia</taxon>
    </lineage>
</organism>
<dbReference type="Gene3D" id="3.10.20.90">
    <property type="entry name" value="Phosphatidylinositol 3-kinase Catalytic Subunit, Chain A, domain 1"/>
    <property type="match status" value="1"/>
</dbReference>
<reference evidence="3 4" key="2">
    <citation type="submission" date="2018-11" db="EMBL/GenBank/DDBJ databases">
        <authorList>
            <consortium name="Pathogen Informatics"/>
        </authorList>
    </citation>
    <scope>NUCLEOTIDE SEQUENCE [LARGE SCALE GENOMIC DNA]</scope>
</reference>
<feature type="region of interest" description="Disordered" evidence="1">
    <location>
        <begin position="408"/>
        <end position="428"/>
    </location>
</feature>
<dbReference type="Pfam" id="PF23195">
    <property type="entry name" value="UBQLN1"/>
    <property type="match status" value="1"/>
</dbReference>
<name>A0A0N5CKZ5_THECL</name>
<dbReference type="WBParaSite" id="TCLT_0000076601-mRNA-1">
    <property type="protein sequence ID" value="TCLT_0000076601-mRNA-1"/>
    <property type="gene ID" value="TCLT_0000076601"/>
</dbReference>
<evidence type="ECO:0000256" key="1">
    <source>
        <dbReference type="SAM" id="MobiDB-lite"/>
    </source>
</evidence>
<dbReference type="InterPro" id="IPR029071">
    <property type="entry name" value="Ubiquitin-like_domsf"/>
</dbReference>
<dbReference type="PANTHER" id="PTHR10677:SF3">
    <property type="entry name" value="FI07626P-RELATED"/>
    <property type="match status" value="1"/>
</dbReference>
<keyword evidence="4" id="KW-1185">Reference proteome</keyword>
<dbReference type="SUPFAM" id="SSF46934">
    <property type="entry name" value="UBA-like"/>
    <property type="match status" value="1"/>
</dbReference>
<dbReference type="STRING" id="103827.A0A0N5CKZ5"/>
<reference evidence="5" key="1">
    <citation type="submission" date="2017-02" db="UniProtKB">
        <authorList>
            <consortium name="WormBaseParasite"/>
        </authorList>
    </citation>
    <scope>IDENTIFICATION</scope>
</reference>
<dbReference type="FunFam" id="1.10.260.100:FF:000001">
    <property type="entry name" value="Ubiquilin 1"/>
    <property type="match status" value="1"/>
</dbReference>
<gene>
    <name evidence="3" type="ORF">TCLT_LOCUS767</name>
</gene>
<sequence length="509" mass="55683">MADSGSEEEVQKEIHLNVKTTTESYDIAVSDKATISTIKSVLSEKINQPSEKLCLIFSGKILKDHETLTQHSIKDGMAIHLVIRNSKQQVSIQYSAFNNLIYFAFIVLSNNYFSLLHRPLEADQHLKNIIFKQNPTLSGNSMGGLMGGALGMAQQMMQNPDALREMTNSPIIQSLLNSPEIIRSLIADNPQIQQVIEANPELGHLLNDPEIIRQTIEMVRNPTMFQELMRSRDQAIRNLQGIPGGQAALQRLYHDVQEPLLNSASSTFAGNPFATLVDNSNNITSRSQHAGVENAEPLPNPWGNNSSTTNSAPNVGRGLAQLFASSGNSPSGDRNNALLNMDFSTLMNMMQQHPSALPPLDMNALRAYSNPRVIEAFQQIESGMNILRQEAPRILPPGFVPPVTPTTTTASTAASNTVTNGTTGTTTAPSYATPTNEQAMMMLNLIRQMTGTSLAGSTQPPEERYRSQLEQLTSMGFSNQEANIQGNLISQNILQICREASTAIFVLSH</sequence>
<dbReference type="EMBL" id="UYYF01000066">
    <property type="protein sequence ID" value="VDM95866.1"/>
    <property type="molecule type" value="Genomic_DNA"/>
</dbReference>
<dbReference type="Gene3D" id="1.10.260.100">
    <property type="match status" value="1"/>
</dbReference>
<protein>
    <submittedName>
        <fullName evidence="5">Ubiquitin-like domain-containing protein</fullName>
    </submittedName>
</protein>
<dbReference type="AlphaFoldDB" id="A0A0N5CKZ5"/>
<dbReference type="PROSITE" id="PS50053">
    <property type="entry name" value="UBIQUITIN_2"/>
    <property type="match status" value="1"/>
</dbReference>
<dbReference type="GO" id="GO:0031593">
    <property type="term" value="F:polyubiquitin modification-dependent protein binding"/>
    <property type="evidence" value="ECO:0007669"/>
    <property type="project" value="TreeGrafter"/>
</dbReference>